<name>A0A0E9RIY8_ANGAN</name>
<accession>A0A0E9RIY8</accession>
<reference evidence="1" key="2">
    <citation type="journal article" date="2015" name="Fish Shellfish Immunol.">
        <title>Early steps in the European eel (Anguilla anguilla)-Vibrio vulnificus interaction in the gills: Role of the RtxA13 toxin.</title>
        <authorList>
            <person name="Callol A."/>
            <person name="Pajuelo D."/>
            <person name="Ebbesson L."/>
            <person name="Teles M."/>
            <person name="MacKenzie S."/>
            <person name="Amaro C."/>
        </authorList>
    </citation>
    <scope>NUCLEOTIDE SEQUENCE</scope>
</reference>
<organism evidence="1">
    <name type="scientific">Anguilla anguilla</name>
    <name type="common">European freshwater eel</name>
    <name type="synonym">Muraena anguilla</name>
    <dbReference type="NCBI Taxonomy" id="7936"/>
    <lineage>
        <taxon>Eukaryota</taxon>
        <taxon>Metazoa</taxon>
        <taxon>Chordata</taxon>
        <taxon>Craniata</taxon>
        <taxon>Vertebrata</taxon>
        <taxon>Euteleostomi</taxon>
        <taxon>Actinopterygii</taxon>
        <taxon>Neopterygii</taxon>
        <taxon>Teleostei</taxon>
        <taxon>Anguilliformes</taxon>
        <taxon>Anguillidae</taxon>
        <taxon>Anguilla</taxon>
    </lineage>
</organism>
<proteinExistence type="predicted"/>
<protein>
    <submittedName>
        <fullName evidence="1">Uncharacterized protein</fullName>
    </submittedName>
</protein>
<reference evidence="1" key="1">
    <citation type="submission" date="2014-11" db="EMBL/GenBank/DDBJ databases">
        <authorList>
            <person name="Amaro Gonzalez C."/>
        </authorList>
    </citation>
    <scope>NUCLEOTIDE SEQUENCE</scope>
</reference>
<dbReference type="EMBL" id="GBXM01080157">
    <property type="protein sequence ID" value="JAH28420.1"/>
    <property type="molecule type" value="Transcribed_RNA"/>
</dbReference>
<sequence length="43" mass="4740">MNCWACSLHQQYNTPLSSGSYNQSSYKCFLGAQPVTKISTAHS</sequence>
<dbReference type="AlphaFoldDB" id="A0A0E9RIY8"/>
<evidence type="ECO:0000313" key="1">
    <source>
        <dbReference type="EMBL" id="JAH28420.1"/>
    </source>
</evidence>